<dbReference type="Proteomes" id="UP000007590">
    <property type="component" value="Chromosome"/>
</dbReference>
<keyword evidence="1" id="KW-1133">Transmembrane helix</keyword>
<name>H8KU67_SOLCM</name>
<feature type="transmembrane region" description="Helical" evidence="1">
    <location>
        <begin position="81"/>
        <end position="102"/>
    </location>
</feature>
<organism evidence="2 3">
    <name type="scientific">Solitalea canadensis (strain ATCC 29591 / DSM 3403 / JCM 21819 / LMG 8368 / NBRC 15130 / NCIMB 12057 / USAM 9D)</name>
    <name type="common">Flexibacter canadensis</name>
    <dbReference type="NCBI Taxonomy" id="929556"/>
    <lineage>
        <taxon>Bacteria</taxon>
        <taxon>Pseudomonadati</taxon>
        <taxon>Bacteroidota</taxon>
        <taxon>Sphingobacteriia</taxon>
        <taxon>Sphingobacteriales</taxon>
        <taxon>Sphingobacteriaceae</taxon>
        <taxon>Solitalea</taxon>
    </lineage>
</organism>
<dbReference type="STRING" id="929556.Solca_2125"/>
<feature type="transmembrane region" description="Helical" evidence="1">
    <location>
        <begin position="16"/>
        <end position="36"/>
    </location>
</feature>
<keyword evidence="3" id="KW-1185">Reference proteome</keyword>
<protein>
    <submittedName>
        <fullName evidence="2">Uncharacterized protein</fullName>
    </submittedName>
</protein>
<dbReference type="HOGENOM" id="CLU_1703081_0_0_10"/>
<dbReference type="EMBL" id="CP003349">
    <property type="protein sequence ID" value="AFD07179.1"/>
    <property type="molecule type" value="Genomic_DNA"/>
</dbReference>
<dbReference type="AlphaFoldDB" id="H8KU67"/>
<gene>
    <name evidence="2" type="ordered locus">Solca_2125</name>
</gene>
<accession>H8KU67</accession>
<feature type="transmembrane region" description="Helical" evidence="1">
    <location>
        <begin position="122"/>
        <end position="146"/>
    </location>
</feature>
<feature type="transmembrane region" description="Helical" evidence="1">
    <location>
        <begin position="48"/>
        <end position="69"/>
    </location>
</feature>
<sequence length="154" mass="17996">MKLVSKEIHAYILSKPYNLFLIIGFLWLVGSFFTYYSAIEIQLHDNYIVIDFLVCLFFASVFFMVWVVYRFTKVKFWTVYLVWMHVLFTLAAFILVIMGIGYGNNFSESYNFNSLELIYQLYQGGIVLFVVGQLSFVINLIIGLLFQVINASVR</sequence>
<proteinExistence type="predicted"/>
<evidence type="ECO:0000313" key="3">
    <source>
        <dbReference type="Proteomes" id="UP000007590"/>
    </source>
</evidence>
<evidence type="ECO:0000256" key="1">
    <source>
        <dbReference type="SAM" id="Phobius"/>
    </source>
</evidence>
<dbReference type="KEGG" id="scn:Solca_2125"/>
<reference evidence="2" key="1">
    <citation type="submission" date="2012-02" db="EMBL/GenBank/DDBJ databases">
        <title>The complete genome of Solitalea canadensis DSM 3403.</title>
        <authorList>
            <consortium name="US DOE Joint Genome Institute (JGI-PGF)"/>
            <person name="Lucas S."/>
            <person name="Copeland A."/>
            <person name="Lapidus A."/>
            <person name="Glavina del Rio T."/>
            <person name="Dalin E."/>
            <person name="Tice H."/>
            <person name="Bruce D."/>
            <person name="Goodwin L."/>
            <person name="Pitluck S."/>
            <person name="Peters L."/>
            <person name="Ovchinnikova G."/>
            <person name="Lu M."/>
            <person name="Kyrpides N."/>
            <person name="Mavromatis K."/>
            <person name="Ivanova N."/>
            <person name="Brettin T."/>
            <person name="Detter J.C."/>
            <person name="Han C."/>
            <person name="Larimer F."/>
            <person name="Land M."/>
            <person name="Hauser L."/>
            <person name="Markowitz V."/>
            <person name="Cheng J.-F."/>
            <person name="Hugenholtz P."/>
            <person name="Woyke T."/>
            <person name="Wu D."/>
            <person name="Spring S."/>
            <person name="Schroeder M."/>
            <person name="Kopitz M."/>
            <person name="Brambilla E."/>
            <person name="Klenk H.-P."/>
            <person name="Eisen J.A."/>
        </authorList>
    </citation>
    <scope>NUCLEOTIDE SEQUENCE</scope>
    <source>
        <strain evidence="2">DSM 3403</strain>
    </source>
</reference>
<evidence type="ECO:0000313" key="2">
    <source>
        <dbReference type="EMBL" id="AFD07179.1"/>
    </source>
</evidence>
<keyword evidence="1" id="KW-0812">Transmembrane</keyword>
<keyword evidence="1" id="KW-0472">Membrane</keyword>